<proteinExistence type="predicted"/>
<dbReference type="SUPFAM" id="SSF53448">
    <property type="entry name" value="Nucleotide-diphospho-sugar transferases"/>
    <property type="match status" value="1"/>
</dbReference>
<organism evidence="11 12">
    <name type="scientific">Weissella minor</name>
    <dbReference type="NCBI Taxonomy" id="1620"/>
    <lineage>
        <taxon>Bacteria</taxon>
        <taxon>Bacillati</taxon>
        <taxon>Bacillota</taxon>
        <taxon>Bacilli</taxon>
        <taxon>Lactobacillales</taxon>
        <taxon>Lactobacillaceae</taxon>
        <taxon>Weissella</taxon>
    </lineage>
</organism>
<dbReference type="InterPro" id="IPR050321">
    <property type="entry name" value="Glycosyltr_2/OpgH_subfam"/>
</dbReference>
<feature type="domain" description="Glycosyltransferase 2-like" evidence="10">
    <location>
        <begin position="200"/>
        <end position="387"/>
    </location>
</feature>
<dbReference type="InterPro" id="IPR001173">
    <property type="entry name" value="Glyco_trans_2-like"/>
</dbReference>
<comment type="subcellular location">
    <subcellularLocation>
        <location evidence="1">Membrane</location>
        <topology evidence="1">Multi-pass membrane protein</topology>
    </subcellularLocation>
</comment>
<dbReference type="AlphaFoldDB" id="A0A0R2JHX3"/>
<evidence type="ECO:0000256" key="4">
    <source>
        <dbReference type="ARBA" id="ARBA00022692"/>
    </source>
</evidence>
<gene>
    <name evidence="11" type="ORF">IV67_GL000425</name>
</gene>
<evidence type="ECO:0000313" key="12">
    <source>
        <dbReference type="Proteomes" id="UP000051673"/>
    </source>
</evidence>
<comment type="caution">
    <text evidence="11">The sequence shown here is derived from an EMBL/GenBank/DDBJ whole genome shotgun (WGS) entry which is preliminary data.</text>
</comment>
<evidence type="ECO:0000256" key="2">
    <source>
        <dbReference type="ARBA" id="ARBA00022676"/>
    </source>
</evidence>
<name>A0A0R2JHX3_9LACO</name>
<dbReference type="PATRIC" id="fig|1620.3.peg.430"/>
<dbReference type="GO" id="GO:0016758">
    <property type="term" value="F:hexosyltransferase activity"/>
    <property type="evidence" value="ECO:0007669"/>
    <property type="project" value="TreeGrafter"/>
</dbReference>
<dbReference type="CDD" id="cd06421">
    <property type="entry name" value="CESA_CelA_like"/>
    <property type="match status" value="1"/>
</dbReference>
<feature type="domain" description="PilZ" evidence="9">
    <location>
        <begin position="514"/>
        <end position="601"/>
    </location>
</feature>
<dbReference type="PANTHER" id="PTHR43867:SF2">
    <property type="entry name" value="CELLULOSE SYNTHASE CATALYTIC SUBUNIT A [UDP-FORMING]"/>
    <property type="match status" value="1"/>
</dbReference>
<dbReference type="EMBL" id="JQCD01000024">
    <property type="protein sequence ID" value="KRN76915.1"/>
    <property type="molecule type" value="Genomic_DNA"/>
</dbReference>
<dbReference type="PANTHER" id="PTHR43867">
    <property type="entry name" value="CELLULOSE SYNTHASE CATALYTIC SUBUNIT A [UDP-FORMING]"/>
    <property type="match status" value="1"/>
</dbReference>
<keyword evidence="5 7" id="KW-1133">Transmembrane helix</keyword>
<keyword evidence="6 7" id="KW-0472">Membrane</keyword>
<feature type="transmembrane region" description="Helical" evidence="7">
    <location>
        <begin position="9"/>
        <end position="29"/>
    </location>
</feature>
<dbReference type="InterPro" id="IPR009875">
    <property type="entry name" value="PilZ_domain"/>
</dbReference>
<feature type="domain" description="Glycosyltransferase 2-like" evidence="8">
    <location>
        <begin position="90"/>
        <end position="195"/>
    </location>
</feature>
<evidence type="ECO:0000259" key="9">
    <source>
        <dbReference type="Pfam" id="PF07238"/>
    </source>
</evidence>
<feature type="transmembrane region" description="Helical" evidence="7">
    <location>
        <begin position="455"/>
        <end position="472"/>
    </location>
</feature>
<dbReference type="RefSeq" id="WP_057787722.1">
    <property type="nucleotide sequence ID" value="NZ_JQCD01000024.1"/>
</dbReference>
<evidence type="ECO:0000256" key="7">
    <source>
        <dbReference type="SAM" id="Phobius"/>
    </source>
</evidence>
<accession>A0A0R2JHX3</accession>
<keyword evidence="4 7" id="KW-0812">Transmembrane</keyword>
<keyword evidence="12" id="KW-1185">Reference proteome</keyword>
<evidence type="ECO:0000256" key="5">
    <source>
        <dbReference type="ARBA" id="ARBA00022989"/>
    </source>
</evidence>
<keyword evidence="3 11" id="KW-0808">Transferase</keyword>
<evidence type="ECO:0000256" key="3">
    <source>
        <dbReference type="ARBA" id="ARBA00022679"/>
    </source>
</evidence>
<dbReference type="Pfam" id="PF00535">
    <property type="entry name" value="Glycos_transf_2"/>
    <property type="match status" value="1"/>
</dbReference>
<dbReference type="STRING" id="1620.IV67_GL000425"/>
<keyword evidence="2" id="KW-0328">Glycosyltransferase</keyword>
<dbReference type="Proteomes" id="UP000051673">
    <property type="component" value="Unassembled WGS sequence"/>
</dbReference>
<dbReference type="InterPro" id="IPR029044">
    <property type="entry name" value="Nucleotide-diphossugar_trans"/>
</dbReference>
<dbReference type="Pfam" id="PF13632">
    <property type="entry name" value="Glyco_trans_2_3"/>
    <property type="match status" value="1"/>
</dbReference>
<feature type="transmembrane region" description="Helical" evidence="7">
    <location>
        <begin position="35"/>
        <end position="61"/>
    </location>
</feature>
<evidence type="ECO:0000256" key="6">
    <source>
        <dbReference type="ARBA" id="ARBA00023136"/>
    </source>
</evidence>
<feature type="transmembrane region" description="Helical" evidence="7">
    <location>
        <begin position="484"/>
        <end position="507"/>
    </location>
</feature>
<feature type="transmembrane region" description="Helical" evidence="7">
    <location>
        <begin position="361"/>
        <end position="385"/>
    </location>
</feature>
<dbReference type="GO" id="GO:0035438">
    <property type="term" value="F:cyclic-di-GMP binding"/>
    <property type="evidence" value="ECO:0007669"/>
    <property type="project" value="InterPro"/>
</dbReference>
<dbReference type="GO" id="GO:0005886">
    <property type="term" value="C:plasma membrane"/>
    <property type="evidence" value="ECO:0007669"/>
    <property type="project" value="TreeGrafter"/>
</dbReference>
<sequence length="666" mass="76249">MISSKKKIAYLFACTLTLLYLLWRVFFTIPWHTSFWLVAFALLLVLCEIISNITAYIVIFFRLRVSKKQLSQNLEDVPYPVNETAPAVDVVIVTHDEPIDLLQKTVNAAKKMHYPNQQVTICLADDGNRPEVSQLAANYGVTYAGFENNHEAKSGNINHALEQLSAPLLAIFDADMIPYSGFLNATVPIFMQNWQTQHETENVPRLGFVQTPQSFYNADIFQFNLFSENIVPNEQDYFSRDINVLNSANGAAIFTGSNTLFLREAVDAAGGFPTDTVTEDFELGGLINAAGYVSYSTQTPQASGVTPLDIKGVIKQRRRWARGVIQSCQNMHVFTNRKFNFVNKLVFINSYFYWWSFLRRLVFIIAPILFALFNQPVVLANFWLLMCFWAPGYFMQHWVLGDAAGPIRNERWGEVQETFFAPFIVMPVILETLRIKQKKFTVTEKESTYSWRDRIYMVPFLILWLLTLAALIKFNYGKFGSEILMGSVITFWLLTHFVNLTFCLFIASGRPFLRNAERFGRQVKGQLEVGRLVVPLETVDMADHGVKFITPTMKSKVVEAGQHIALDLTGTDGVPIQVHGLVVRVIELKGQFNYAVRLTDTGRNVDEQNEYLHLIYDGFNGTLSVEQDRWITPLDELWMNIALRFEQWQKSFNRRHETLKQRGSSK</sequence>
<protein>
    <submittedName>
        <fullName evidence="11">Glycosyltransferase</fullName>
    </submittedName>
</protein>
<evidence type="ECO:0000259" key="10">
    <source>
        <dbReference type="Pfam" id="PF13632"/>
    </source>
</evidence>
<evidence type="ECO:0000256" key="1">
    <source>
        <dbReference type="ARBA" id="ARBA00004141"/>
    </source>
</evidence>
<reference evidence="11 12" key="1">
    <citation type="journal article" date="2015" name="Genome Announc.">
        <title>Expanding the biotechnology potential of lactobacilli through comparative genomics of 213 strains and associated genera.</title>
        <authorList>
            <person name="Sun Z."/>
            <person name="Harris H.M."/>
            <person name="McCann A."/>
            <person name="Guo C."/>
            <person name="Argimon S."/>
            <person name="Zhang W."/>
            <person name="Yang X."/>
            <person name="Jeffery I.B."/>
            <person name="Cooney J.C."/>
            <person name="Kagawa T.F."/>
            <person name="Liu W."/>
            <person name="Song Y."/>
            <person name="Salvetti E."/>
            <person name="Wrobel A."/>
            <person name="Rasinkangas P."/>
            <person name="Parkhill J."/>
            <person name="Rea M.C."/>
            <person name="O'Sullivan O."/>
            <person name="Ritari J."/>
            <person name="Douillard F.P."/>
            <person name="Paul Ross R."/>
            <person name="Yang R."/>
            <person name="Briner A.E."/>
            <person name="Felis G.E."/>
            <person name="de Vos W.M."/>
            <person name="Barrangou R."/>
            <person name="Klaenhammer T.R."/>
            <person name="Caufield P.W."/>
            <person name="Cui Y."/>
            <person name="Zhang H."/>
            <person name="O'Toole P.W."/>
        </authorList>
    </citation>
    <scope>NUCLEOTIDE SEQUENCE [LARGE SCALE GENOMIC DNA]</scope>
    <source>
        <strain evidence="11 12">DSM 20014</strain>
    </source>
</reference>
<dbReference type="Gene3D" id="3.90.550.10">
    <property type="entry name" value="Spore Coat Polysaccharide Biosynthesis Protein SpsA, Chain A"/>
    <property type="match status" value="1"/>
</dbReference>
<dbReference type="Pfam" id="PF07238">
    <property type="entry name" value="PilZ"/>
    <property type="match status" value="1"/>
</dbReference>
<evidence type="ECO:0000259" key="8">
    <source>
        <dbReference type="Pfam" id="PF00535"/>
    </source>
</evidence>
<evidence type="ECO:0000313" key="11">
    <source>
        <dbReference type="EMBL" id="KRN76915.1"/>
    </source>
</evidence>